<dbReference type="InterPro" id="IPR003784">
    <property type="entry name" value="BioY"/>
</dbReference>
<dbReference type="EMBL" id="CP117884">
    <property type="protein sequence ID" value="WDF83472.1"/>
    <property type="molecule type" value="Genomic_DNA"/>
</dbReference>
<dbReference type="Pfam" id="PF02632">
    <property type="entry name" value="BioY"/>
    <property type="match status" value="1"/>
</dbReference>
<sequence>MSHSKLTHYLTQTALMIALLIVLGFLPGIPLGVIPVPIVLQNMGIMIAAALLGPRYGTAAIALFLFLAFLGLPFLSGGRGGAAIFVGPTAGYMFGWLLVPVVYWALMKLAGNHATNGWLEFAIMIVAGVLLVDGIGSVWLSMQSPMPLAGSLTSNLVFIPGDILKAALTIIIVRVLRKRIAFAGNGQ</sequence>
<feature type="transmembrane region" description="Helical" evidence="9">
    <location>
        <begin position="59"/>
        <end position="76"/>
    </location>
</feature>
<evidence type="ECO:0000256" key="3">
    <source>
        <dbReference type="ARBA" id="ARBA00022448"/>
    </source>
</evidence>
<protein>
    <recommendedName>
        <fullName evidence="8">Biotin transporter</fullName>
    </recommendedName>
</protein>
<dbReference type="Proteomes" id="UP001220377">
    <property type="component" value="Chromosome"/>
</dbReference>
<evidence type="ECO:0000256" key="6">
    <source>
        <dbReference type="ARBA" id="ARBA00022989"/>
    </source>
</evidence>
<evidence type="ECO:0000256" key="2">
    <source>
        <dbReference type="ARBA" id="ARBA00010692"/>
    </source>
</evidence>
<keyword evidence="5 9" id="KW-0812">Transmembrane</keyword>
<evidence type="ECO:0000256" key="5">
    <source>
        <dbReference type="ARBA" id="ARBA00022692"/>
    </source>
</evidence>
<keyword evidence="6 9" id="KW-1133">Transmembrane helix</keyword>
<keyword evidence="11" id="KW-1185">Reference proteome</keyword>
<evidence type="ECO:0000256" key="4">
    <source>
        <dbReference type="ARBA" id="ARBA00022475"/>
    </source>
</evidence>
<evidence type="ECO:0000313" key="11">
    <source>
        <dbReference type="Proteomes" id="UP001220377"/>
    </source>
</evidence>
<proteinExistence type="inferred from homology"/>
<evidence type="ECO:0000256" key="1">
    <source>
        <dbReference type="ARBA" id="ARBA00004651"/>
    </source>
</evidence>
<dbReference type="Gene3D" id="1.10.1760.20">
    <property type="match status" value="1"/>
</dbReference>
<comment type="subcellular location">
    <subcellularLocation>
        <location evidence="1 8">Cell membrane</location>
        <topology evidence="1 8">Multi-pass membrane protein</topology>
    </subcellularLocation>
</comment>
<dbReference type="RefSeq" id="WP_274261661.1">
    <property type="nucleotide sequence ID" value="NZ_CP117884.1"/>
</dbReference>
<accession>A0ABY7WTJ2</accession>
<evidence type="ECO:0000256" key="8">
    <source>
        <dbReference type="PIRNR" id="PIRNR016661"/>
    </source>
</evidence>
<gene>
    <name evidence="10" type="ORF">PQ472_04340</name>
</gene>
<evidence type="ECO:0000256" key="7">
    <source>
        <dbReference type="ARBA" id="ARBA00023136"/>
    </source>
</evidence>
<dbReference type="PIRSF" id="PIRSF016661">
    <property type="entry name" value="BioY"/>
    <property type="match status" value="1"/>
</dbReference>
<name>A0ABY7WTJ2_9LACO</name>
<evidence type="ECO:0000313" key="10">
    <source>
        <dbReference type="EMBL" id="WDF83472.1"/>
    </source>
</evidence>
<organism evidence="10 11">
    <name type="scientific">Lacticaseibacillus pabuli</name>
    <dbReference type="NCBI Taxonomy" id="3025672"/>
    <lineage>
        <taxon>Bacteria</taxon>
        <taxon>Bacillati</taxon>
        <taxon>Bacillota</taxon>
        <taxon>Bacilli</taxon>
        <taxon>Lactobacillales</taxon>
        <taxon>Lactobacillaceae</taxon>
        <taxon>Lacticaseibacillus</taxon>
    </lineage>
</organism>
<feature type="transmembrane region" description="Helical" evidence="9">
    <location>
        <begin position="118"/>
        <end position="140"/>
    </location>
</feature>
<comment type="similarity">
    <text evidence="2 8">Belongs to the BioY family.</text>
</comment>
<feature type="transmembrane region" description="Helical" evidence="9">
    <location>
        <begin position="82"/>
        <end position="106"/>
    </location>
</feature>
<reference evidence="10 11" key="1">
    <citation type="submission" date="2023-02" db="EMBL/GenBank/DDBJ databases">
        <title>Genome sequence of Lacticaseibacillus sp. KACC 23028.</title>
        <authorList>
            <person name="Kim S."/>
            <person name="Heo J."/>
            <person name="Kwon S.-W."/>
        </authorList>
    </citation>
    <scope>NUCLEOTIDE SEQUENCE [LARGE SCALE GENOMIC DNA]</scope>
    <source>
        <strain evidence="10 11">KACC 23028</strain>
    </source>
</reference>
<feature type="transmembrane region" description="Helical" evidence="9">
    <location>
        <begin position="152"/>
        <end position="173"/>
    </location>
</feature>
<keyword evidence="4 8" id="KW-1003">Cell membrane</keyword>
<keyword evidence="3 8" id="KW-0813">Transport</keyword>
<evidence type="ECO:0000256" key="9">
    <source>
        <dbReference type="SAM" id="Phobius"/>
    </source>
</evidence>
<dbReference type="PANTHER" id="PTHR34295:SF4">
    <property type="entry name" value="BIOTIN TRANSPORTER BIOY-RELATED"/>
    <property type="match status" value="1"/>
</dbReference>
<feature type="transmembrane region" description="Helical" evidence="9">
    <location>
        <begin position="7"/>
        <end position="26"/>
    </location>
</feature>
<keyword evidence="7 8" id="KW-0472">Membrane</keyword>
<dbReference type="PANTHER" id="PTHR34295">
    <property type="entry name" value="BIOTIN TRANSPORTER BIOY"/>
    <property type="match status" value="1"/>
</dbReference>